<reference evidence="2 3" key="1">
    <citation type="submission" date="2015-07" db="EMBL/GenBank/DDBJ databases">
        <title>The genome of Pseudoloma neurophilia, a relevant intracellular parasite of the zebrafish.</title>
        <authorList>
            <person name="Ndikumana S."/>
            <person name="Pelin A."/>
            <person name="Sanders J."/>
            <person name="Corradi N."/>
        </authorList>
    </citation>
    <scope>NUCLEOTIDE SEQUENCE [LARGE SCALE GENOMIC DNA]</scope>
    <source>
        <strain evidence="2 3">MK1</strain>
    </source>
</reference>
<keyword evidence="1" id="KW-0472">Membrane</keyword>
<dbReference type="AlphaFoldDB" id="A0A0R0LYP8"/>
<organism evidence="2 3">
    <name type="scientific">Pseudoloma neurophilia</name>
    <dbReference type="NCBI Taxonomy" id="146866"/>
    <lineage>
        <taxon>Eukaryota</taxon>
        <taxon>Fungi</taxon>
        <taxon>Fungi incertae sedis</taxon>
        <taxon>Microsporidia</taxon>
        <taxon>Pseudoloma</taxon>
    </lineage>
</organism>
<dbReference type="Proteomes" id="UP000051530">
    <property type="component" value="Unassembled WGS sequence"/>
</dbReference>
<gene>
    <name evidence="2" type="ORF">M153_3190004024</name>
</gene>
<keyword evidence="3" id="KW-1185">Reference proteome</keyword>
<feature type="transmembrane region" description="Helical" evidence="1">
    <location>
        <begin position="12"/>
        <end position="35"/>
    </location>
</feature>
<name>A0A0R0LYP8_9MICR</name>
<comment type="caution">
    <text evidence="2">The sequence shown here is derived from an EMBL/GenBank/DDBJ whole genome shotgun (WGS) entry which is preliminary data.</text>
</comment>
<evidence type="ECO:0000313" key="2">
    <source>
        <dbReference type="EMBL" id="KRH94248.1"/>
    </source>
</evidence>
<proteinExistence type="predicted"/>
<evidence type="ECO:0000313" key="3">
    <source>
        <dbReference type="Proteomes" id="UP000051530"/>
    </source>
</evidence>
<keyword evidence="1" id="KW-0812">Transmembrane</keyword>
<evidence type="ECO:0000256" key="1">
    <source>
        <dbReference type="SAM" id="Phobius"/>
    </source>
</evidence>
<accession>A0A0R0LYP8</accession>
<keyword evidence="1" id="KW-1133">Transmembrane helix</keyword>
<protein>
    <submittedName>
        <fullName evidence="2">Uncharacterized protein</fullName>
    </submittedName>
</protein>
<dbReference type="VEuPathDB" id="MicrosporidiaDB:M153_3190004024"/>
<dbReference type="EMBL" id="LGUB01000107">
    <property type="protein sequence ID" value="KRH94248.1"/>
    <property type="molecule type" value="Genomic_DNA"/>
</dbReference>
<sequence length="233" mass="27191">MAEGEFLKRYKLFLSISFGFVLLIIATCIFCFYRITSANNEFTKHLVANDQRLNEIRRKFTPNPNEQDAIFTFTKNEDQKTKEDYTVLFRGLNYNFFLSSNDKILDFINRNDDDKSFLGFLDAAVLKSYDEIIKDSGFCISKKLGSYMRPSLPVCRYRKFLFTLESKKQEFEQGNVLLIFKKDVFYIVPSSNLEDYVKEGVDQFKVAGEHEKDNINILILRNEKEASSGSKKQ</sequence>